<evidence type="ECO:0000256" key="2">
    <source>
        <dbReference type="SAM" id="Phobius"/>
    </source>
</evidence>
<reference evidence="3" key="1">
    <citation type="journal article" date="2022" name="Nat. Microbiol.">
        <title>Unique mobile elements and scalable gene flow at the prokaryote-eukaryote boundary revealed by circularized Asgard archaea genomes.</title>
        <authorList>
            <person name="Wu F."/>
            <person name="Speth D.R."/>
            <person name="Philosof A."/>
            <person name="Cremiere A."/>
            <person name="Narayanan A."/>
            <person name="Barco R.A."/>
            <person name="Connon S.A."/>
            <person name="Amend J.P."/>
            <person name="Antoshechkin I.A."/>
            <person name="Orphan V.J."/>
        </authorList>
    </citation>
    <scope>NUCLEOTIDE SEQUENCE</scope>
    <source>
        <strain evidence="3">PR6</strain>
    </source>
</reference>
<keyword evidence="2" id="KW-0812">Transmembrane</keyword>
<keyword evidence="2" id="KW-1133">Transmembrane helix</keyword>
<dbReference type="Proteomes" id="UP001200513">
    <property type="component" value="Chromosome"/>
</dbReference>
<name>A0A9Y1BTS1_9ARCH</name>
<evidence type="ECO:0000313" key="3">
    <source>
        <dbReference type="EMBL" id="UJG45009.1"/>
    </source>
</evidence>
<organism evidence="3">
    <name type="scientific">Candidatus Heimdallarchaeum endolithica</name>
    <dbReference type="NCBI Taxonomy" id="2876572"/>
    <lineage>
        <taxon>Archaea</taxon>
        <taxon>Promethearchaeati</taxon>
        <taxon>Candidatus Heimdallarchaeota</taxon>
        <taxon>Candidatus Heimdallarchaeia (ex Rinke et al. 2021) (nom. nud.)</taxon>
        <taxon>Candidatus Heimdallarchaeales</taxon>
        <taxon>Candidatus Heimdallarchaeaceae</taxon>
        <taxon>Candidatus Heimdallarchaeum</taxon>
    </lineage>
</organism>
<feature type="region of interest" description="Disordered" evidence="1">
    <location>
        <begin position="1"/>
        <end position="27"/>
    </location>
</feature>
<protein>
    <submittedName>
        <fullName evidence="3">Thrombospondin type 3 repeat-containing protein</fullName>
    </submittedName>
</protein>
<feature type="transmembrane region" description="Helical" evidence="2">
    <location>
        <begin position="36"/>
        <end position="56"/>
    </location>
</feature>
<dbReference type="AlphaFoldDB" id="A0A9Y1BTS1"/>
<sequence>MADTGVDGYSDYVEVTSGPDPLDSESYPGTRMSTGAIIGLSIGLGVLVLTSFNLLYF</sequence>
<gene>
    <name evidence="3" type="ORF">K9W46_01705</name>
</gene>
<accession>A0A9Y1BTS1</accession>
<proteinExistence type="predicted"/>
<dbReference type="EMBL" id="CP084167">
    <property type="protein sequence ID" value="UJG45009.1"/>
    <property type="molecule type" value="Genomic_DNA"/>
</dbReference>
<keyword evidence="2" id="KW-0472">Membrane</keyword>
<evidence type="ECO:0000256" key="1">
    <source>
        <dbReference type="SAM" id="MobiDB-lite"/>
    </source>
</evidence>